<sequence>MDSQQAMTLCLDREVTSIRHSVTTGLMLLRKAKHIDDSFEPCLIFLPYLTGKNKQHGRRHR</sequence>
<comment type="caution">
    <text evidence="1">The sequence shown here is derived from an EMBL/GenBank/DDBJ whole genome shotgun (WGS) entry which is preliminary data.</text>
</comment>
<evidence type="ECO:0000313" key="1">
    <source>
        <dbReference type="EMBL" id="KOA43018.1"/>
    </source>
</evidence>
<dbReference type="Proteomes" id="UP000037193">
    <property type="component" value="Unassembled WGS sequence"/>
</dbReference>
<reference evidence="1 2" key="1">
    <citation type="journal article" date="2015" name="Int J Genomics">
        <title>Comparative Genomics Revealed Genetic Diversity and Species/Strain-Level Differences in Carbohydrate Metabolism of Three Probiotic Bifidobacterial Species.</title>
        <authorList>
            <person name="Odamaki T."/>
            <person name="Horigome A."/>
            <person name="Sugahara H."/>
            <person name="Hashikura N."/>
            <person name="Minami J."/>
            <person name="Xiao J.Z."/>
            <person name="Abe F."/>
        </authorList>
    </citation>
    <scope>NUCLEOTIDE SEQUENCE [LARGE SCALE GENOMIC DNA]</scope>
    <source>
        <strain evidence="1 2">MCC 1128</strain>
    </source>
</reference>
<evidence type="ECO:0000313" key="2">
    <source>
        <dbReference type="Proteomes" id="UP000037193"/>
    </source>
</evidence>
<proteinExistence type="predicted"/>
<dbReference type="EMBL" id="AVQD01000003">
    <property type="protein sequence ID" value="KOA43018.1"/>
    <property type="molecule type" value="Genomic_DNA"/>
</dbReference>
<dbReference type="AlphaFoldDB" id="A0A0L7B6W7"/>
<organism evidence="1 2">
    <name type="scientific">Bifidobacterium breve MCC 1128</name>
    <dbReference type="NCBI Taxonomy" id="1365965"/>
    <lineage>
        <taxon>Bacteria</taxon>
        <taxon>Bacillati</taxon>
        <taxon>Actinomycetota</taxon>
        <taxon>Actinomycetes</taxon>
        <taxon>Bifidobacteriales</taxon>
        <taxon>Bifidobacteriaceae</taxon>
        <taxon>Bifidobacterium</taxon>
    </lineage>
</organism>
<gene>
    <name evidence="1" type="ORF">BBM1128_02405</name>
</gene>
<name>A0A0L7B6W7_BIFBR</name>
<dbReference type="PATRIC" id="fig|1365965.3.peg.488"/>
<accession>A0A0L7B6W7</accession>
<protein>
    <submittedName>
        <fullName evidence="1">Uncharacterized protein</fullName>
    </submittedName>
</protein>